<proteinExistence type="predicted"/>
<feature type="domain" description="Bacteriophage Mx8 p63 C-terminal" evidence="1">
    <location>
        <begin position="199"/>
        <end position="291"/>
    </location>
</feature>
<evidence type="ECO:0000313" key="2">
    <source>
        <dbReference type="EMBL" id="QNP45985.1"/>
    </source>
</evidence>
<gene>
    <name evidence="2" type="ORF">H9L14_01445</name>
</gene>
<evidence type="ECO:0000259" key="1">
    <source>
        <dbReference type="Pfam" id="PF10546"/>
    </source>
</evidence>
<name>A0ABX6T882_9SPHN</name>
<keyword evidence="3" id="KW-1185">Reference proteome</keyword>
<protein>
    <submittedName>
        <fullName evidence="2">P63C domain-containing protein</fullName>
    </submittedName>
</protein>
<sequence>MHGSRFWESQGGFARAEALTPEERKAIAKRAAEARWSGESPGHAYPKATHRGVLTIADVELPCFVLDDGRRVISGRGMTAAIGMKGRGQGAQRIVEHRTIRAFLDNDLANAISEPILFTGASPRGNAPSSGFEAVVLQELCESLLEARDAGALQTEQERRYAQFADMLIRSFARVGIIALVDEATGYQRDRAKDALARILEDFIAKELRPWVHTFPDDFYSELFRLRGLEFPRDNVKRPQYFGHLTNDIVYRRLAPGVLDELRRQTPRRPDGRFKHQLFRRLTDELGHPKLREHLASVIALMKVSRTYRQFQDFLDRVHPRYGETPMLPFLDEPITGL</sequence>
<organism evidence="2 3">
    <name type="scientific">Sphingomonas sediminicola</name>
    <dbReference type="NCBI Taxonomy" id="386874"/>
    <lineage>
        <taxon>Bacteria</taxon>
        <taxon>Pseudomonadati</taxon>
        <taxon>Pseudomonadota</taxon>
        <taxon>Alphaproteobacteria</taxon>
        <taxon>Sphingomonadales</taxon>
        <taxon>Sphingomonadaceae</taxon>
        <taxon>Sphingomonas</taxon>
    </lineage>
</organism>
<dbReference type="Pfam" id="PF10546">
    <property type="entry name" value="P63C"/>
    <property type="match status" value="1"/>
</dbReference>
<dbReference type="EMBL" id="CP060782">
    <property type="protein sequence ID" value="QNP45985.1"/>
    <property type="molecule type" value="Genomic_DNA"/>
</dbReference>
<dbReference type="Proteomes" id="UP000516105">
    <property type="component" value="Chromosome"/>
</dbReference>
<accession>A0ABX6T882</accession>
<dbReference type="InterPro" id="IPR018874">
    <property type="entry name" value="Phage_Mx8_p63_C"/>
</dbReference>
<reference evidence="2 3" key="1">
    <citation type="submission" date="2020-08" db="EMBL/GenBank/DDBJ databases">
        <title>Genome sequence of Sphingomonas sediminicola KACC 15039T.</title>
        <authorList>
            <person name="Hyun D.-W."/>
            <person name="Bae J.-W."/>
        </authorList>
    </citation>
    <scope>NUCLEOTIDE SEQUENCE [LARGE SCALE GENOMIC DNA]</scope>
    <source>
        <strain evidence="2 3">KACC 15039</strain>
    </source>
</reference>
<evidence type="ECO:0000313" key="3">
    <source>
        <dbReference type="Proteomes" id="UP000516105"/>
    </source>
</evidence>